<dbReference type="AlphaFoldDB" id="A0A0R3X9H6"/>
<feature type="region of interest" description="Disordered" evidence="1">
    <location>
        <begin position="92"/>
        <end position="116"/>
    </location>
</feature>
<dbReference type="Proteomes" id="UP000274429">
    <property type="component" value="Unassembled WGS sequence"/>
</dbReference>
<evidence type="ECO:0000313" key="2">
    <source>
        <dbReference type="EMBL" id="VDM35166.1"/>
    </source>
</evidence>
<reference evidence="2 3" key="2">
    <citation type="submission" date="2018-11" db="EMBL/GenBank/DDBJ databases">
        <authorList>
            <consortium name="Pathogen Informatics"/>
        </authorList>
    </citation>
    <scope>NUCLEOTIDE SEQUENCE [LARGE SCALE GENOMIC DNA]</scope>
</reference>
<dbReference type="EMBL" id="UYWX01021402">
    <property type="protein sequence ID" value="VDM35166.1"/>
    <property type="molecule type" value="Genomic_DNA"/>
</dbReference>
<protein>
    <submittedName>
        <fullName evidence="4">Arf-GAP domain-containing protein</fullName>
    </submittedName>
</protein>
<evidence type="ECO:0000313" key="4">
    <source>
        <dbReference type="WBParaSite" id="TTAC_0001020101-mRNA-1"/>
    </source>
</evidence>
<dbReference type="OrthoDB" id="6036at2759"/>
<sequence>MWRCFACGKIYLALCNGKEPDERNSNFDDYLRLKYQVQKWYRVPDPAVEEEAFRENEEALSRASQNSSAKASHISANAAAGLIILSNRSLPTSLSKPSTSNQTPSETASDKAGSSSPCPVVAPSITAQQQQKASLFSVSSRVVFVVYKVVVVLLLSFSCSKLFSCRRLMQVNSCIGTTAEKDSAFSDPFAEFVAARPVAAASQTSNQSSLPASLAYTSPTSSSLQSIQPAQPSSSSVAYKLPTFPPSSSVSMVFPATNPSVSSSPFGVSGFGTSSAPVDKYAALAELDRMGKLGECAQASRSPVAGSFSSVTLAPLKTQQSNPFAPSLTYNPFQAQTLSTRNPFAMMNETGTPVMQSNTLPVPKPTNISTSLGQSSFNPFVVSRPSIRR</sequence>
<dbReference type="STRING" id="6205.A0A0R3X9H6"/>
<gene>
    <name evidence="2" type="ORF">TTAC_LOCUS10186</name>
</gene>
<proteinExistence type="predicted"/>
<evidence type="ECO:0000256" key="1">
    <source>
        <dbReference type="SAM" id="MobiDB-lite"/>
    </source>
</evidence>
<reference evidence="4" key="1">
    <citation type="submission" date="2017-02" db="UniProtKB">
        <authorList>
            <consortium name="WormBaseParasite"/>
        </authorList>
    </citation>
    <scope>IDENTIFICATION</scope>
</reference>
<organism evidence="4">
    <name type="scientific">Hydatigena taeniaeformis</name>
    <name type="common">Feline tapeworm</name>
    <name type="synonym">Taenia taeniaeformis</name>
    <dbReference type="NCBI Taxonomy" id="6205"/>
    <lineage>
        <taxon>Eukaryota</taxon>
        <taxon>Metazoa</taxon>
        <taxon>Spiralia</taxon>
        <taxon>Lophotrochozoa</taxon>
        <taxon>Platyhelminthes</taxon>
        <taxon>Cestoda</taxon>
        <taxon>Eucestoda</taxon>
        <taxon>Cyclophyllidea</taxon>
        <taxon>Taeniidae</taxon>
        <taxon>Hydatigera</taxon>
    </lineage>
</organism>
<name>A0A0R3X9H6_HYDTA</name>
<evidence type="ECO:0000313" key="3">
    <source>
        <dbReference type="Proteomes" id="UP000274429"/>
    </source>
</evidence>
<dbReference type="WBParaSite" id="TTAC_0001020101-mRNA-1">
    <property type="protein sequence ID" value="TTAC_0001020101-mRNA-1"/>
    <property type="gene ID" value="TTAC_0001020101"/>
</dbReference>
<feature type="compositionally biased region" description="Polar residues" evidence="1">
    <location>
        <begin position="101"/>
        <end position="116"/>
    </location>
</feature>
<keyword evidence="3" id="KW-1185">Reference proteome</keyword>
<accession>A0A0R3X9H6</accession>